<dbReference type="PANTHER" id="PTHR30173">
    <property type="entry name" value="SIGMA 19 FACTOR"/>
    <property type="match status" value="1"/>
</dbReference>
<evidence type="ECO:0000256" key="5">
    <source>
        <dbReference type="ARBA" id="ARBA00023163"/>
    </source>
</evidence>
<dbReference type="GO" id="GO:0006352">
    <property type="term" value="P:DNA-templated transcription initiation"/>
    <property type="evidence" value="ECO:0007669"/>
    <property type="project" value="InterPro"/>
</dbReference>
<gene>
    <name evidence="9" type="ORF">SAMN04488591_1070</name>
</gene>
<dbReference type="SUPFAM" id="SSF54427">
    <property type="entry name" value="NTF2-like"/>
    <property type="match status" value="1"/>
</dbReference>
<dbReference type="InterPro" id="IPR052704">
    <property type="entry name" value="ECF_Sigma-70_Domain"/>
</dbReference>
<evidence type="ECO:0000256" key="6">
    <source>
        <dbReference type="SAM" id="MobiDB-lite"/>
    </source>
</evidence>
<dbReference type="GO" id="GO:0016987">
    <property type="term" value="F:sigma factor activity"/>
    <property type="evidence" value="ECO:0007669"/>
    <property type="project" value="UniProtKB-KW"/>
</dbReference>
<keyword evidence="4" id="KW-0731">Sigma factor</keyword>
<name>A0A1I6GDW1_9MICO</name>
<evidence type="ECO:0000256" key="4">
    <source>
        <dbReference type="ARBA" id="ARBA00023082"/>
    </source>
</evidence>
<dbReference type="Gene3D" id="1.10.10.10">
    <property type="entry name" value="Winged helix-like DNA-binding domain superfamily/Winged helix DNA-binding domain"/>
    <property type="match status" value="1"/>
</dbReference>
<dbReference type="Pfam" id="PF04542">
    <property type="entry name" value="Sigma70_r2"/>
    <property type="match status" value="1"/>
</dbReference>
<dbReference type="Gene3D" id="1.10.1740.10">
    <property type="match status" value="1"/>
</dbReference>
<dbReference type="SUPFAM" id="SSF88659">
    <property type="entry name" value="Sigma3 and sigma4 domains of RNA polymerase sigma factors"/>
    <property type="match status" value="1"/>
</dbReference>
<evidence type="ECO:0000259" key="8">
    <source>
        <dbReference type="Pfam" id="PF08281"/>
    </source>
</evidence>
<evidence type="ECO:0000313" key="9">
    <source>
        <dbReference type="EMBL" id="SFR40403.1"/>
    </source>
</evidence>
<dbReference type="EMBL" id="FOYR01000001">
    <property type="protein sequence ID" value="SFR40403.1"/>
    <property type="molecule type" value="Genomic_DNA"/>
</dbReference>
<sequence>MTDQDSLALLFEQHRPRLRRLAERMLGSAAESDDAVQDVWLRASAAGVDDVQNIGGWLTTITSRACLNILRARAARGEIPLDDDGGDPVVEPEPRTPDPLAQAQREDAIGAALTAVHERLSPAERVAFVLHDSFDVPFEQIAELLERSPEAVRQLASRARRRMRSADVAGTRPARERRPVVDAFFAAARAGDFDRLVALLSPEVELRIDQGLSATSLVRGSASVARRALMFAIPDAVLEPVLIDGLPGVVVVVGGRAVSIMAFDVDGDRIAAIDAFAGPARVAELTLPIR</sequence>
<dbReference type="InterPro" id="IPR013325">
    <property type="entry name" value="RNA_pol_sigma_r2"/>
</dbReference>
<keyword evidence="3" id="KW-0805">Transcription regulation</keyword>
<organism evidence="9 10">
    <name type="scientific">Microbacterium azadirachtae</name>
    <dbReference type="NCBI Taxonomy" id="582680"/>
    <lineage>
        <taxon>Bacteria</taxon>
        <taxon>Bacillati</taxon>
        <taxon>Actinomycetota</taxon>
        <taxon>Actinomycetes</taxon>
        <taxon>Micrococcales</taxon>
        <taxon>Microbacteriaceae</taxon>
        <taxon>Microbacterium</taxon>
    </lineage>
</organism>
<proteinExistence type="inferred from homology"/>
<dbReference type="AlphaFoldDB" id="A0A1I6GDW1"/>
<dbReference type="InterPro" id="IPR013249">
    <property type="entry name" value="RNA_pol_sigma70_r4_t2"/>
</dbReference>
<dbReference type="Pfam" id="PF08281">
    <property type="entry name" value="Sigma70_r4_2"/>
    <property type="match status" value="1"/>
</dbReference>
<dbReference type="InterPro" id="IPR007627">
    <property type="entry name" value="RNA_pol_sigma70_r2"/>
</dbReference>
<dbReference type="SUPFAM" id="SSF88946">
    <property type="entry name" value="Sigma2 domain of RNA polymerase sigma factors"/>
    <property type="match status" value="1"/>
</dbReference>
<dbReference type="GO" id="GO:0003677">
    <property type="term" value="F:DNA binding"/>
    <property type="evidence" value="ECO:0007669"/>
    <property type="project" value="InterPro"/>
</dbReference>
<feature type="domain" description="RNA polymerase sigma-70 region 2" evidence="7">
    <location>
        <begin position="10"/>
        <end position="74"/>
    </location>
</feature>
<feature type="region of interest" description="Disordered" evidence="6">
    <location>
        <begin position="78"/>
        <end position="99"/>
    </location>
</feature>
<dbReference type="Proteomes" id="UP000198877">
    <property type="component" value="Unassembled WGS sequence"/>
</dbReference>
<accession>A0A1I6GDW1</accession>
<keyword evidence="5" id="KW-0804">Transcription</keyword>
<dbReference type="NCBIfam" id="TIGR02937">
    <property type="entry name" value="sigma70-ECF"/>
    <property type="match status" value="1"/>
</dbReference>
<comment type="subunit">
    <text evidence="2">Interacts transiently with the RNA polymerase catalytic core formed by RpoA, RpoB, RpoC and RpoZ (2 alpha, 1 beta, 1 beta' and 1 omega subunit) to form the RNA polymerase holoenzyme that can initiate transcription.</text>
</comment>
<evidence type="ECO:0000313" key="10">
    <source>
        <dbReference type="Proteomes" id="UP000198877"/>
    </source>
</evidence>
<protein>
    <submittedName>
        <fullName evidence="9">RNA polymerase sigma-70 factor, ECF subfamily</fullName>
    </submittedName>
</protein>
<dbReference type="InterPro" id="IPR036388">
    <property type="entry name" value="WH-like_DNA-bd_sf"/>
</dbReference>
<comment type="similarity">
    <text evidence="1">Belongs to the sigma-70 factor family. ECF subfamily.</text>
</comment>
<evidence type="ECO:0000256" key="1">
    <source>
        <dbReference type="ARBA" id="ARBA00010641"/>
    </source>
</evidence>
<evidence type="ECO:0000256" key="3">
    <source>
        <dbReference type="ARBA" id="ARBA00023015"/>
    </source>
</evidence>
<dbReference type="PANTHER" id="PTHR30173:SF43">
    <property type="entry name" value="ECF RNA POLYMERASE SIGMA FACTOR SIGI-RELATED"/>
    <property type="match status" value="1"/>
</dbReference>
<dbReference type="InterPro" id="IPR032710">
    <property type="entry name" value="NTF2-like_dom_sf"/>
</dbReference>
<reference evidence="10" key="1">
    <citation type="submission" date="2016-10" db="EMBL/GenBank/DDBJ databases">
        <authorList>
            <person name="Varghese N."/>
            <person name="Submissions S."/>
        </authorList>
    </citation>
    <scope>NUCLEOTIDE SEQUENCE [LARGE SCALE GENOMIC DNA]</scope>
    <source>
        <strain evidence="10">CL127</strain>
    </source>
</reference>
<evidence type="ECO:0000259" key="7">
    <source>
        <dbReference type="Pfam" id="PF04542"/>
    </source>
</evidence>
<dbReference type="InterPro" id="IPR014284">
    <property type="entry name" value="RNA_pol_sigma-70_dom"/>
</dbReference>
<dbReference type="RefSeq" id="WP_091735746.1">
    <property type="nucleotide sequence ID" value="NZ_FOYR01000001.1"/>
</dbReference>
<evidence type="ECO:0000256" key="2">
    <source>
        <dbReference type="ARBA" id="ARBA00011344"/>
    </source>
</evidence>
<dbReference type="Gene3D" id="3.10.450.50">
    <property type="match status" value="1"/>
</dbReference>
<feature type="domain" description="RNA polymerase sigma factor 70 region 4 type 2" evidence="8">
    <location>
        <begin position="112"/>
        <end position="163"/>
    </location>
</feature>
<dbReference type="InterPro" id="IPR013324">
    <property type="entry name" value="RNA_pol_sigma_r3/r4-like"/>
</dbReference>